<dbReference type="KEGG" id="tpol:Mal48_42220"/>
<dbReference type="InterPro" id="IPR000253">
    <property type="entry name" value="FHA_dom"/>
</dbReference>
<dbReference type="CDD" id="cd00060">
    <property type="entry name" value="FHA"/>
    <property type="match status" value="1"/>
</dbReference>
<name>A0A517QTI6_9PLAN</name>
<feature type="region of interest" description="Disordered" evidence="1">
    <location>
        <begin position="94"/>
        <end position="156"/>
    </location>
</feature>
<evidence type="ECO:0000259" key="2">
    <source>
        <dbReference type="PROSITE" id="PS50006"/>
    </source>
</evidence>
<reference evidence="3 4" key="1">
    <citation type="submission" date="2019-02" db="EMBL/GenBank/DDBJ databases">
        <title>Deep-cultivation of Planctomycetes and their phenomic and genomic characterization uncovers novel biology.</title>
        <authorList>
            <person name="Wiegand S."/>
            <person name="Jogler M."/>
            <person name="Boedeker C."/>
            <person name="Pinto D."/>
            <person name="Vollmers J."/>
            <person name="Rivas-Marin E."/>
            <person name="Kohn T."/>
            <person name="Peeters S.H."/>
            <person name="Heuer A."/>
            <person name="Rast P."/>
            <person name="Oberbeckmann S."/>
            <person name="Bunk B."/>
            <person name="Jeske O."/>
            <person name="Meyerdierks A."/>
            <person name="Storesund J.E."/>
            <person name="Kallscheuer N."/>
            <person name="Luecker S."/>
            <person name="Lage O.M."/>
            <person name="Pohl T."/>
            <person name="Merkel B.J."/>
            <person name="Hornburger P."/>
            <person name="Mueller R.-W."/>
            <person name="Bruemmer F."/>
            <person name="Labrenz M."/>
            <person name="Spormann A.M."/>
            <person name="Op den Camp H."/>
            <person name="Overmann J."/>
            <person name="Amann R."/>
            <person name="Jetten M.S.M."/>
            <person name="Mascher T."/>
            <person name="Medema M.H."/>
            <person name="Devos D.P."/>
            <person name="Kaster A.-K."/>
            <person name="Ovreas L."/>
            <person name="Rohde M."/>
            <person name="Galperin M.Y."/>
            <person name="Jogler C."/>
        </authorList>
    </citation>
    <scope>NUCLEOTIDE SEQUENCE [LARGE SCALE GENOMIC DNA]</scope>
    <source>
        <strain evidence="3 4">Mal48</strain>
    </source>
</reference>
<dbReference type="PANTHER" id="PTHR23308">
    <property type="entry name" value="NUCLEAR INHIBITOR OF PROTEIN PHOSPHATASE-1"/>
    <property type="match status" value="1"/>
</dbReference>
<organism evidence="3 4">
    <name type="scientific">Thalassoglobus polymorphus</name>
    <dbReference type="NCBI Taxonomy" id="2527994"/>
    <lineage>
        <taxon>Bacteria</taxon>
        <taxon>Pseudomonadati</taxon>
        <taxon>Planctomycetota</taxon>
        <taxon>Planctomycetia</taxon>
        <taxon>Planctomycetales</taxon>
        <taxon>Planctomycetaceae</taxon>
        <taxon>Thalassoglobus</taxon>
    </lineage>
</organism>
<feature type="compositionally biased region" description="Acidic residues" evidence="1">
    <location>
        <begin position="143"/>
        <end position="156"/>
    </location>
</feature>
<dbReference type="SMART" id="SM00240">
    <property type="entry name" value="FHA"/>
    <property type="match status" value="1"/>
</dbReference>
<keyword evidence="4" id="KW-1185">Reference proteome</keyword>
<dbReference type="EMBL" id="CP036267">
    <property type="protein sequence ID" value="QDT34949.1"/>
    <property type="molecule type" value="Genomic_DNA"/>
</dbReference>
<dbReference type="InterPro" id="IPR008984">
    <property type="entry name" value="SMAD_FHA_dom_sf"/>
</dbReference>
<dbReference type="PROSITE" id="PS50006">
    <property type="entry name" value="FHA_DOMAIN"/>
    <property type="match status" value="1"/>
</dbReference>
<evidence type="ECO:0000313" key="4">
    <source>
        <dbReference type="Proteomes" id="UP000315724"/>
    </source>
</evidence>
<dbReference type="AlphaFoldDB" id="A0A517QTI6"/>
<dbReference type="OrthoDB" id="151099at2"/>
<evidence type="ECO:0000256" key="1">
    <source>
        <dbReference type="SAM" id="MobiDB-lite"/>
    </source>
</evidence>
<protein>
    <submittedName>
        <fullName evidence="3">FHA domain protein</fullName>
    </submittedName>
</protein>
<accession>A0A517QTI6</accession>
<dbReference type="RefSeq" id="WP_145203717.1">
    <property type="nucleotide sequence ID" value="NZ_CP036267.1"/>
</dbReference>
<dbReference type="InterPro" id="IPR050923">
    <property type="entry name" value="Cell_Proc_Reg/RNA_Proc"/>
</dbReference>
<dbReference type="Pfam" id="PF00498">
    <property type="entry name" value="FHA"/>
    <property type="match status" value="1"/>
</dbReference>
<gene>
    <name evidence="3" type="ORF">Mal48_42220</name>
</gene>
<dbReference type="Proteomes" id="UP000315724">
    <property type="component" value="Chromosome"/>
</dbReference>
<proteinExistence type="predicted"/>
<evidence type="ECO:0000313" key="3">
    <source>
        <dbReference type="EMBL" id="QDT34949.1"/>
    </source>
</evidence>
<dbReference type="Gene3D" id="2.60.200.20">
    <property type="match status" value="1"/>
</dbReference>
<sequence>MLGELIPVGGGDSIPLLEPRLMIGRRSSCEIVLAYPNVSSQHCELTYIDGYWQIRDMGSRNGIKVNGERHDQKWLHPGDGISIAKHHFEISYEPVGTAPPEEENPFEMGLLEKAGLQKQEAERRRATPPPASAKPVKKQSFSAEEDEAMDWLMGED</sequence>
<feature type="domain" description="FHA" evidence="2">
    <location>
        <begin position="21"/>
        <end position="70"/>
    </location>
</feature>
<dbReference type="SUPFAM" id="SSF49879">
    <property type="entry name" value="SMAD/FHA domain"/>
    <property type="match status" value="1"/>
</dbReference>